<proteinExistence type="predicted"/>
<organism evidence="1 2">
    <name type="scientific">Adineta steineri</name>
    <dbReference type="NCBI Taxonomy" id="433720"/>
    <lineage>
        <taxon>Eukaryota</taxon>
        <taxon>Metazoa</taxon>
        <taxon>Spiralia</taxon>
        <taxon>Gnathifera</taxon>
        <taxon>Rotifera</taxon>
        <taxon>Eurotatoria</taxon>
        <taxon>Bdelloidea</taxon>
        <taxon>Adinetida</taxon>
        <taxon>Adinetidae</taxon>
        <taxon>Adineta</taxon>
    </lineage>
</organism>
<evidence type="ECO:0000313" key="2">
    <source>
        <dbReference type="Proteomes" id="UP000663868"/>
    </source>
</evidence>
<dbReference type="AlphaFoldDB" id="A0A820IIX1"/>
<feature type="non-terminal residue" evidence="1">
    <location>
        <position position="1"/>
    </location>
</feature>
<sequence>EKNYTCEELYHTVAMTEAGLPVLNPMWDDMSIPYSIKKEVTPTYILGFAACATGEISLNVDDTDIDSFFRENELQIVMENPNITSVRVIRVNRAIDKLQETLYMDRHKWYNDQKDQWVNSIVTRYQLARSSCKTNNSNHLLYEQTGLHMPALGLGTGFYGEQNVPYGTYPECGAEPSGCGPNTQKAVYTWLSKADGLRLDCANSYYNQRSVAQGI</sequence>
<gene>
    <name evidence="1" type="ORF">KXQ929_LOCUS46122</name>
</gene>
<reference evidence="1" key="1">
    <citation type="submission" date="2021-02" db="EMBL/GenBank/DDBJ databases">
        <authorList>
            <person name="Nowell W R."/>
        </authorList>
    </citation>
    <scope>NUCLEOTIDE SEQUENCE</scope>
</reference>
<dbReference type="Proteomes" id="UP000663868">
    <property type="component" value="Unassembled WGS sequence"/>
</dbReference>
<evidence type="ECO:0000313" key="1">
    <source>
        <dbReference type="EMBL" id="CAF4311871.1"/>
    </source>
</evidence>
<protein>
    <submittedName>
        <fullName evidence="1">Uncharacterized protein</fullName>
    </submittedName>
</protein>
<dbReference type="EMBL" id="CAJOBB010015016">
    <property type="protein sequence ID" value="CAF4311871.1"/>
    <property type="molecule type" value="Genomic_DNA"/>
</dbReference>
<comment type="caution">
    <text evidence="1">The sequence shown here is derived from an EMBL/GenBank/DDBJ whole genome shotgun (WGS) entry which is preliminary data.</text>
</comment>
<feature type="non-terminal residue" evidence="1">
    <location>
        <position position="215"/>
    </location>
</feature>
<accession>A0A820IIX1</accession>
<name>A0A820IIX1_9BILA</name>